<comment type="caution">
    <text evidence="2">The sequence shown here is derived from an EMBL/GenBank/DDBJ whole genome shotgun (WGS) entry which is preliminary data.</text>
</comment>
<reference evidence="2" key="1">
    <citation type="submission" date="2023-02" db="EMBL/GenBank/DDBJ databases">
        <title>Colletotrichum kahawae CIFC_Que2 genome sequencing and assembly.</title>
        <authorList>
            <person name="Baroncelli R."/>
        </authorList>
    </citation>
    <scope>NUCLEOTIDE SEQUENCE</scope>
    <source>
        <strain evidence="2">CIFC_Que2</strain>
    </source>
</reference>
<feature type="transmembrane region" description="Helical" evidence="1">
    <location>
        <begin position="382"/>
        <end position="403"/>
    </location>
</feature>
<evidence type="ECO:0000313" key="2">
    <source>
        <dbReference type="EMBL" id="KAK2771125.1"/>
    </source>
</evidence>
<evidence type="ECO:0000313" key="3">
    <source>
        <dbReference type="Proteomes" id="UP001281614"/>
    </source>
</evidence>
<dbReference type="AlphaFoldDB" id="A0AAE0D9M8"/>
<keyword evidence="3" id="KW-1185">Reference proteome</keyword>
<keyword evidence="1" id="KW-0812">Transmembrane</keyword>
<dbReference type="Proteomes" id="UP001281614">
    <property type="component" value="Unassembled WGS sequence"/>
</dbReference>
<evidence type="ECO:0000256" key="1">
    <source>
        <dbReference type="SAM" id="Phobius"/>
    </source>
</evidence>
<protein>
    <submittedName>
        <fullName evidence="2">Uncharacterized protein</fullName>
    </submittedName>
</protein>
<sequence>MKKATVNGPEASTLHMVLSLDVDKVHRAIPGSHAYQANEADIIDVFAVGIETESVGVVRMRNAVRGALVKLGKDIQGDDVYHHGRRMYAEGLCQNAAHIASMVSMKTESTHAGHQRQHVDRSESSYEDDRHIKHMLQMRLGGGSNQALSDIVKEVEDFILTCEQMKTFKGRLRAFIIQKETSRRTQQAIGKVSSLPEIVDRWFPKWLDLLWEPPIPPGAERIRWTCPEVLEYLKAMLRDPGPEPGTTPANHGQTSLPLHWPTSVASAIGSIEVDFSKYASIHKHITSCPRDSRDRCQCWPPLDLLSNAHLYRTVTGETAKSFAMGPNYMAHSFQDPSHIDPLQRLVVRCIPMKMHTALRAQPDDLGLGWGIYFEESWHFKTISIVLSVLMLITSIVFGVTWSVVKSDIQGRFGVASYWATAATFILMVFGALATKQSF</sequence>
<keyword evidence="1" id="KW-1133">Transmembrane helix</keyword>
<keyword evidence="1" id="KW-0472">Membrane</keyword>
<accession>A0AAE0D9M8</accession>
<proteinExistence type="predicted"/>
<name>A0AAE0D9M8_COLKA</name>
<gene>
    <name evidence="2" type="ORF">CKAH01_14489</name>
</gene>
<feature type="transmembrane region" description="Helical" evidence="1">
    <location>
        <begin position="415"/>
        <end position="434"/>
    </location>
</feature>
<organism evidence="2 3">
    <name type="scientific">Colletotrichum kahawae</name>
    <name type="common">Coffee berry disease fungus</name>
    <dbReference type="NCBI Taxonomy" id="34407"/>
    <lineage>
        <taxon>Eukaryota</taxon>
        <taxon>Fungi</taxon>
        <taxon>Dikarya</taxon>
        <taxon>Ascomycota</taxon>
        <taxon>Pezizomycotina</taxon>
        <taxon>Sordariomycetes</taxon>
        <taxon>Hypocreomycetidae</taxon>
        <taxon>Glomerellales</taxon>
        <taxon>Glomerellaceae</taxon>
        <taxon>Colletotrichum</taxon>
        <taxon>Colletotrichum gloeosporioides species complex</taxon>
    </lineage>
</organism>
<dbReference type="EMBL" id="VYYT01000085">
    <property type="protein sequence ID" value="KAK2771125.1"/>
    <property type="molecule type" value="Genomic_DNA"/>
</dbReference>